<gene>
    <name evidence="1" type="ORF">SAMN05192574_1205</name>
</gene>
<dbReference type="Proteomes" id="UP000198942">
    <property type="component" value="Unassembled WGS sequence"/>
</dbReference>
<dbReference type="AlphaFoldDB" id="A0A1H8UPD4"/>
<evidence type="ECO:0000313" key="2">
    <source>
        <dbReference type="Proteomes" id="UP000198942"/>
    </source>
</evidence>
<sequence length="76" mass="9233">MGTAEIRERLHEYIRFADDKKVQAIYTMVESEIVEELNLWEDQDFLNEMKDRVDEYESGRAEIVSFEDFKKNIRNR</sequence>
<reference evidence="2" key="1">
    <citation type="submission" date="2016-10" db="EMBL/GenBank/DDBJ databases">
        <authorList>
            <person name="Varghese N."/>
            <person name="Submissions S."/>
        </authorList>
    </citation>
    <scope>NUCLEOTIDE SEQUENCE [LARGE SCALE GENOMIC DNA]</scope>
    <source>
        <strain evidence="2">Gh-48</strain>
    </source>
</reference>
<evidence type="ECO:0008006" key="3">
    <source>
        <dbReference type="Google" id="ProtNLM"/>
    </source>
</evidence>
<protein>
    <recommendedName>
        <fullName evidence="3">Addiction module component, TIGR02574 family</fullName>
    </recommendedName>
</protein>
<evidence type="ECO:0000313" key="1">
    <source>
        <dbReference type="EMBL" id="SEP04744.1"/>
    </source>
</evidence>
<dbReference type="RefSeq" id="WP_091221816.1">
    <property type="nucleotide sequence ID" value="NZ_FOCL01000020.1"/>
</dbReference>
<organism evidence="1 2">
    <name type="scientific">Mucilaginibacter gossypiicola</name>
    <dbReference type="NCBI Taxonomy" id="551995"/>
    <lineage>
        <taxon>Bacteria</taxon>
        <taxon>Pseudomonadati</taxon>
        <taxon>Bacteroidota</taxon>
        <taxon>Sphingobacteriia</taxon>
        <taxon>Sphingobacteriales</taxon>
        <taxon>Sphingobacteriaceae</taxon>
        <taxon>Mucilaginibacter</taxon>
    </lineage>
</organism>
<keyword evidence="2" id="KW-1185">Reference proteome</keyword>
<dbReference type="STRING" id="551995.SAMN05192574_1205"/>
<dbReference type="EMBL" id="FOCL01000020">
    <property type="protein sequence ID" value="SEP04744.1"/>
    <property type="molecule type" value="Genomic_DNA"/>
</dbReference>
<proteinExistence type="predicted"/>
<accession>A0A1H8UPD4</accession>
<name>A0A1H8UPD4_9SPHI</name>
<dbReference type="OrthoDB" id="799347at2"/>